<name>A0A371IEG5_MUCPR</name>
<evidence type="ECO:0000313" key="3">
    <source>
        <dbReference type="Proteomes" id="UP000257109"/>
    </source>
</evidence>
<reference evidence="2" key="1">
    <citation type="submission" date="2018-05" db="EMBL/GenBank/DDBJ databases">
        <title>Draft genome of Mucuna pruriens seed.</title>
        <authorList>
            <person name="Nnadi N.E."/>
            <person name="Vos R."/>
            <person name="Hasami M.H."/>
            <person name="Devisetty U.K."/>
            <person name="Aguiy J.C."/>
        </authorList>
    </citation>
    <scope>NUCLEOTIDE SEQUENCE [LARGE SCALE GENOMIC DNA]</scope>
    <source>
        <strain evidence="2">JCA_2017</strain>
    </source>
</reference>
<dbReference type="EMBL" id="QJKJ01000290">
    <property type="protein sequence ID" value="RDY13373.1"/>
    <property type="molecule type" value="Genomic_DNA"/>
</dbReference>
<accession>A0A371IEG5</accession>
<evidence type="ECO:0000313" key="2">
    <source>
        <dbReference type="EMBL" id="RDY13373.1"/>
    </source>
</evidence>
<comment type="caution">
    <text evidence="2">The sequence shown here is derived from an EMBL/GenBank/DDBJ whole genome shotgun (WGS) entry which is preliminary data.</text>
</comment>
<feature type="non-terminal residue" evidence="2">
    <location>
        <position position="1"/>
    </location>
</feature>
<organism evidence="2 3">
    <name type="scientific">Mucuna pruriens</name>
    <name type="common">Velvet bean</name>
    <name type="synonym">Dolichos pruriens</name>
    <dbReference type="NCBI Taxonomy" id="157652"/>
    <lineage>
        <taxon>Eukaryota</taxon>
        <taxon>Viridiplantae</taxon>
        <taxon>Streptophyta</taxon>
        <taxon>Embryophyta</taxon>
        <taxon>Tracheophyta</taxon>
        <taxon>Spermatophyta</taxon>
        <taxon>Magnoliopsida</taxon>
        <taxon>eudicotyledons</taxon>
        <taxon>Gunneridae</taxon>
        <taxon>Pentapetalae</taxon>
        <taxon>rosids</taxon>
        <taxon>fabids</taxon>
        <taxon>Fabales</taxon>
        <taxon>Fabaceae</taxon>
        <taxon>Papilionoideae</taxon>
        <taxon>50 kb inversion clade</taxon>
        <taxon>NPAAA clade</taxon>
        <taxon>indigoferoid/millettioid clade</taxon>
        <taxon>Phaseoleae</taxon>
        <taxon>Mucuna</taxon>
    </lineage>
</organism>
<feature type="region of interest" description="Disordered" evidence="1">
    <location>
        <begin position="102"/>
        <end position="151"/>
    </location>
</feature>
<sequence length="151" mass="16893">MQDLIEGGWLNFKETEPSVSMNPLPPHGGPSVNVLSHEPIGQEAPEQGTPQIAVIEQTEVPFLKLLTIYYDPVQTPWTPLTISVLAQSTYHDNHADWSHLYSRNPVEEGNSRPHNREYLDGEHLGSSARKGGRGIFEDHLAQRIPSPRPNE</sequence>
<keyword evidence="3" id="KW-1185">Reference proteome</keyword>
<gene>
    <name evidence="2" type="ORF">CR513_01721</name>
</gene>
<feature type="compositionally biased region" description="Basic and acidic residues" evidence="1">
    <location>
        <begin position="105"/>
        <end position="123"/>
    </location>
</feature>
<dbReference type="Proteomes" id="UP000257109">
    <property type="component" value="Unassembled WGS sequence"/>
</dbReference>
<evidence type="ECO:0000256" key="1">
    <source>
        <dbReference type="SAM" id="MobiDB-lite"/>
    </source>
</evidence>
<dbReference type="AlphaFoldDB" id="A0A371IEG5"/>
<dbReference type="OrthoDB" id="1748230at2759"/>
<proteinExistence type="predicted"/>
<protein>
    <submittedName>
        <fullName evidence="2">Uncharacterized protein</fullName>
    </submittedName>
</protein>